<keyword evidence="6 7" id="KW-0472">Membrane</keyword>
<protein>
    <submittedName>
        <fullName evidence="8">Cytochrome d ubiquinol oxidase subunit II</fullName>
    </submittedName>
</protein>
<proteinExistence type="inferred from homology"/>
<keyword evidence="9" id="KW-1185">Reference proteome</keyword>
<accession>A0ABW9RS20</accession>
<comment type="similarity">
    <text evidence="2">Belongs to the cytochrome ubiquinol oxidase subunit 2 family.</text>
</comment>
<feature type="transmembrane region" description="Helical" evidence="7">
    <location>
        <begin position="233"/>
        <end position="252"/>
    </location>
</feature>
<evidence type="ECO:0000256" key="7">
    <source>
        <dbReference type="SAM" id="Phobius"/>
    </source>
</evidence>
<reference evidence="8 9" key="1">
    <citation type="submission" date="2019-02" db="EMBL/GenBank/DDBJ databases">
        <authorList>
            <person name="Goldberg S.R."/>
            <person name="Haltli B.A."/>
            <person name="Correa H."/>
            <person name="Russell K.G."/>
        </authorList>
    </citation>
    <scope>NUCLEOTIDE SEQUENCE [LARGE SCALE GENOMIC DNA]</scope>
    <source>
        <strain evidence="8 9">JCM 16186</strain>
    </source>
</reference>
<keyword evidence="3" id="KW-1003">Cell membrane</keyword>
<keyword evidence="4 7" id="KW-0812">Transmembrane</keyword>
<evidence type="ECO:0000256" key="5">
    <source>
        <dbReference type="ARBA" id="ARBA00022989"/>
    </source>
</evidence>
<dbReference type="Pfam" id="PF02322">
    <property type="entry name" value="Cyt_bd_oxida_II"/>
    <property type="match status" value="1"/>
</dbReference>
<dbReference type="PANTHER" id="PTHR43141">
    <property type="entry name" value="CYTOCHROME BD2 SUBUNIT II"/>
    <property type="match status" value="1"/>
</dbReference>
<evidence type="ECO:0000256" key="3">
    <source>
        <dbReference type="ARBA" id="ARBA00022475"/>
    </source>
</evidence>
<sequence length="337" mass="37448">MLYVVIAFLCLSILLYLLLGGADFGAGIVELITKSDLRQNTRMLTYRTIGPVWEANHMWLIIIIVILFVGFPPIYSALSIYLHIPLLLMLLGIIGRGTAFVFRHYDAVKDDMQRVYNLIFTYSSFITPFFLGIIAGAMISGDINPDANSFYELYVAPWTSFFSISVGIFTVSICGFLAAVYLSGEETDQHIRQVFIHKARLLNIATVISGALVFFAAYVDGLSLMVELITEPVTLTILILASLSLLLLWHFLNKQKAAASRLVAGFQITMILLALGYHYFPDFLVMHNGANLSLFNAAATGKPITTLAWALILGSIFILPSLFYLIYSFQKEPEGQA</sequence>
<dbReference type="InterPro" id="IPR003317">
    <property type="entry name" value="Cyt-d_oxidase_su2"/>
</dbReference>
<organism evidence="8 9">
    <name type="scientific">Fulvivirga kasyanovii</name>
    <dbReference type="NCBI Taxonomy" id="396812"/>
    <lineage>
        <taxon>Bacteria</taxon>
        <taxon>Pseudomonadati</taxon>
        <taxon>Bacteroidota</taxon>
        <taxon>Cytophagia</taxon>
        <taxon>Cytophagales</taxon>
        <taxon>Fulvivirgaceae</taxon>
        <taxon>Fulvivirga</taxon>
    </lineage>
</organism>
<keyword evidence="5 7" id="KW-1133">Transmembrane helix</keyword>
<feature type="transmembrane region" description="Helical" evidence="7">
    <location>
        <begin position="53"/>
        <end position="74"/>
    </location>
</feature>
<dbReference type="PANTHER" id="PTHR43141:SF4">
    <property type="entry name" value="CYTOCHROME BD2 SUBUNIT II"/>
    <property type="match status" value="1"/>
</dbReference>
<dbReference type="EMBL" id="SMLW01000546">
    <property type="protein sequence ID" value="MTI25850.1"/>
    <property type="molecule type" value="Genomic_DNA"/>
</dbReference>
<comment type="caution">
    <text evidence="8">The sequence shown here is derived from an EMBL/GenBank/DDBJ whole genome shotgun (WGS) entry which is preliminary data.</text>
</comment>
<feature type="transmembrane region" description="Helical" evidence="7">
    <location>
        <begin position="115"/>
        <end position="139"/>
    </location>
</feature>
<evidence type="ECO:0000256" key="1">
    <source>
        <dbReference type="ARBA" id="ARBA00004651"/>
    </source>
</evidence>
<dbReference type="Proteomes" id="UP000798808">
    <property type="component" value="Unassembled WGS sequence"/>
</dbReference>
<name>A0ABW9RS20_9BACT</name>
<evidence type="ECO:0000256" key="6">
    <source>
        <dbReference type="ARBA" id="ARBA00023136"/>
    </source>
</evidence>
<feature type="transmembrane region" description="Helical" evidence="7">
    <location>
        <begin position="159"/>
        <end position="181"/>
    </location>
</feature>
<feature type="transmembrane region" description="Helical" evidence="7">
    <location>
        <begin position="80"/>
        <end position="103"/>
    </location>
</feature>
<feature type="transmembrane region" description="Helical" evidence="7">
    <location>
        <begin position="259"/>
        <end position="280"/>
    </location>
</feature>
<comment type="subcellular location">
    <subcellularLocation>
        <location evidence="1">Cell membrane</location>
        <topology evidence="1">Multi-pass membrane protein</topology>
    </subcellularLocation>
</comment>
<evidence type="ECO:0000256" key="2">
    <source>
        <dbReference type="ARBA" id="ARBA00007543"/>
    </source>
</evidence>
<evidence type="ECO:0000256" key="4">
    <source>
        <dbReference type="ARBA" id="ARBA00022692"/>
    </source>
</evidence>
<feature type="transmembrane region" description="Helical" evidence="7">
    <location>
        <begin position="6"/>
        <end position="32"/>
    </location>
</feature>
<feature type="transmembrane region" description="Helical" evidence="7">
    <location>
        <begin position="201"/>
        <end position="221"/>
    </location>
</feature>
<gene>
    <name evidence="8" type="ORF">E1163_12920</name>
</gene>
<evidence type="ECO:0000313" key="9">
    <source>
        <dbReference type="Proteomes" id="UP000798808"/>
    </source>
</evidence>
<dbReference type="RefSeq" id="WP_155172393.1">
    <property type="nucleotide sequence ID" value="NZ_BAAAFL010000017.1"/>
</dbReference>
<evidence type="ECO:0000313" key="8">
    <source>
        <dbReference type="EMBL" id="MTI25850.1"/>
    </source>
</evidence>
<feature type="transmembrane region" description="Helical" evidence="7">
    <location>
        <begin position="307"/>
        <end position="327"/>
    </location>
</feature>